<dbReference type="EMBL" id="KK100727">
    <property type="protein sequence ID" value="KIZ04091.1"/>
    <property type="molecule type" value="Genomic_DNA"/>
</dbReference>
<evidence type="ECO:0000256" key="3">
    <source>
        <dbReference type="ARBA" id="ARBA00022827"/>
    </source>
</evidence>
<dbReference type="OrthoDB" id="66881at2759"/>
<keyword evidence="5" id="KW-0503">Monooxygenase</keyword>
<keyword evidence="7" id="KW-0378">Hydrolase</keyword>
<reference evidence="7 8" key="1">
    <citation type="journal article" date="2013" name="BMC Genomics">
        <title>Reconstruction of the lipid metabolism for the microalga Monoraphidium neglectum from its genome sequence reveals characteristics suitable for biofuel production.</title>
        <authorList>
            <person name="Bogen C."/>
            <person name="Al-Dilaimi A."/>
            <person name="Albersmeier A."/>
            <person name="Wichmann J."/>
            <person name="Grundmann M."/>
            <person name="Rupp O."/>
            <person name="Lauersen K.J."/>
            <person name="Blifernez-Klassen O."/>
            <person name="Kalinowski J."/>
            <person name="Goesmann A."/>
            <person name="Mussgnug J.H."/>
            <person name="Kruse O."/>
        </authorList>
    </citation>
    <scope>NUCLEOTIDE SEQUENCE [LARGE SCALE GENOMIC DNA]</scope>
    <source>
        <strain evidence="7 8">SAG 48.87</strain>
    </source>
</reference>
<dbReference type="InterPro" id="IPR036188">
    <property type="entry name" value="FAD/NAD-bd_sf"/>
</dbReference>
<dbReference type="GO" id="GO:0050661">
    <property type="term" value="F:NADP binding"/>
    <property type="evidence" value="ECO:0007669"/>
    <property type="project" value="InterPro"/>
</dbReference>
<keyword evidence="3 5" id="KW-0274">FAD</keyword>
<dbReference type="PRINTS" id="PR00469">
    <property type="entry name" value="PNDRDTASEII"/>
</dbReference>
<comment type="cofactor">
    <cofactor evidence="5">
        <name>FAD</name>
        <dbReference type="ChEBI" id="CHEBI:57692"/>
    </cofactor>
</comment>
<organism evidence="7 8">
    <name type="scientific">Monoraphidium neglectum</name>
    <dbReference type="NCBI Taxonomy" id="145388"/>
    <lineage>
        <taxon>Eukaryota</taxon>
        <taxon>Viridiplantae</taxon>
        <taxon>Chlorophyta</taxon>
        <taxon>core chlorophytes</taxon>
        <taxon>Chlorophyceae</taxon>
        <taxon>CS clade</taxon>
        <taxon>Sphaeropleales</taxon>
        <taxon>Selenastraceae</taxon>
        <taxon>Monoraphidium</taxon>
    </lineage>
</organism>
<accession>A0A0D2NGD3</accession>
<comment type="similarity">
    <text evidence="1">Belongs to the FAD-binding monooxygenase family.</text>
</comment>
<dbReference type="GeneID" id="25736746"/>
<evidence type="ECO:0000313" key="7">
    <source>
        <dbReference type="EMBL" id="KIZ04091.1"/>
    </source>
</evidence>
<keyword evidence="4 5" id="KW-0560">Oxidoreductase</keyword>
<dbReference type="AlphaFoldDB" id="A0A0D2NGD3"/>
<dbReference type="PANTHER" id="PTHR42877:SF4">
    <property type="entry name" value="FAD_NAD(P)-BINDING DOMAIN-CONTAINING PROTEIN-RELATED"/>
    <property type="match status" value="1"/>
</dbReference>
<dbReference type="SUPFAM" id="SSF51905">
    <property type="entry name" value="FAD/NAD(P)-binding domain"/>
    <property type="match status" value="1"/>
</dbReference>
<proteinExistence type="inferred from homology"/>
<keyword evidence="8" id="KW-1185">Reference proteome</keyword>
<evidence type="ECO:0000256" key="1">
    <source>
        <dbReference type="ARBA" id="ARBA00010139"/>
    </source>
</evidence>
<dbReference type="GO" id="GO:0050660">
    <property type="term" value="F:flavin adenine dinucleotide binding"/>
    <property type="evidence" value="ECO:0007669"/>
    <property type="project" value="InterPro"/>
</dbReference>
<dbReference type="STRING" id="145388.A0A0D2NGD3"/>
<feature type="region of interest" description="Disordered" evidence="6">
    <location>
        <begin position="500"/>
        <end position="542"/>
    </location>
</feature>
<dbReference type="InterPro" id="IPR020946">
    <property type="entry name" value="Flavin_mOase-like"/>
</dbReference>
<dbReference type="Pfam" id="PF00743">
    <property type="entry name" value="FMO-like"/>
    <property type="match status" value="1"/>
</dbReference>
<evidence type="ECO:0000256" key="6">
    <source>
        <dbReference type="SAM" id="MobiDB-lite"/>
    </source>
</evidence>
<gene>
    <name evidence="7" type="ORF">MNEG_3868</name>
</gene>
<dbReference type="RefSeq" id="XP_013903110.1">
    <property type="nucleotide sequence ID" value="XM_014047656.1"/>
</dbReference>
<dbReference type="Gene3D" id="3.50.50.60">
    <property type="entry name" value="FAD/NAD(P)-binding domain"/>
    <property type="match status" value="2"/>
</dbReference>
<evidence type="ECO:0000313" key="8">
    <source>
        <dbReference type="Proteomes" id="UP000054498"/>
    </source>
</evidence>
<keyword evidence="2 5" id="KW-0285">Flavoprotein</keyword>
<name>A0A0D2NGD3_9CHLO</name>
<evidence type="ECO:0000256" key="4">
    <source>
        <dbReference type="ARBA" id="ARBA00023002"/>
    </source>
</evidence>
<dbReference type="Proteomes" id="UP000054498">
    <property type="component" value="Unassembled WGS sequence"/>
</dbReference>
<comment type="similarity">
    <text evidence="5">Belongs to the FMO family.</text>
</comment>
<evidence type="ECO:0000256" key="5">
    <source>
        <dbReference type="RuleBase" id="RU361177"/>
    </source>
</evidence>
<dbReference type="KEGG" id="mng:MNEG_3868"/>
<dbReference type="InterPro" id="IPR051209">
    <property type="entry name" value="FAD-bind_Monooxygenase_sf"/>
</dbReference>
<dbReference type="GO" id="GO:0004499">
    <property type="term" value="F:N,N-dimethylaniline monooxygenase activity"/>
    <property type="evidence" value="ECO:0007669"/>
    <property type="project" value="InterPro"/>
</dbReference>
<dbReference type="PANTHER" id="PTHR42877">
    <property type="entry name" value="L-ORNITHINE N(5)-MONOOXYGENASE-RELATED"/>
    <property type="match status" value="1"/>
</dbReference>
<dbReference type="GO" id="GO:0016787">
    <property type="term" value="F:hydrolase activity"/>
    <property type="evidence" value="ECO:0007669"/>
    <property type="project" value="UniProtKB-KW"/>
</dbReference>
<dbReference type="EC" id="1.-.-.-" evidence="5"/>
<feature type="compositionally biased region" description="Basic residues" evidence="6">
    <location>
        <begin position="533"/>
        <end position="542"/>
    </location>
</feature>
<evidence type="ECO:0000256" key="2">
    <source>
        <dbReference type="ARBA" id="ARBA00022630"/>
    </source>
</evidence>
<sequence>MAPEAQAAGPVEEAEVLIAGTGFSGIGTAIQLQRAGIRDFLLLERAAAVGGVWRDNTYPGAACDIPSHLYCFSFEPNPDASRTYGRQPEIKSYLESLIDKHGLRDRIRFGAAVARSVWDDSEGRWNVQCADGRRFRGRFQIIGAGPLRDPRWPQVKGLRDFKGSLSHSSRWPEGGLEALAGKRVAVIGTGASAVQIVPEISKVAAQLHVVQRTPAWVSPRIDTEYSAWAKWAFRHVPFVLQAHRFLIWLAHEIRYPMLFSDGKWRPVFARSIERQLREWIKMEVGDEGLAAALTPSYAPGCKRILSSSDFYPALRLPNVSLHTQAATEATPSSLVLADGTNLEVDAIICATGFVVDAPLAAVTIVGQGGVVLSEVWGARPRAYLGVTMPGFPNTFFVMGPNTGLGHNSMIVMAEAQIGYIVQAISKARARGPRAWVAPREGKLDGFVAECDSRHRGLVWASGCSSWYLNEAGENFSLYPGSTAEYIWRMRRFDSEAYIHGEAPGTGGGKVEEEAEAGAGEGTDAGRAAPQLVQRRRGVSPLL</sequence>
<protein>
    <recommendedName>
        <fullName evidence="5">Flavin-containing monooxygenase</fullName>
        <ecNumber evidence="5">1.-.-.-</ecNumber>
    </recommendedName>
</protein>